<organism evidence="1 2">
    <name type="scientific">Araneus ventricosus</name>
    <name type="common">Orbweaver spider</name>
    <name type="synonym">Epeira ventricosa</name>
    <dbReference type="NCBI Taxonomy" id="182803"/>
    <lineage>
        <taxon>Eukaryota</taxon>
        <taxon>Metazoa</taxon>
        <taxon>Ecdysozoa</taxon>
        <taxon>Arthropoda</taxon>
        <taxon>Chelicerata</taxon>
        <taxon>Arachnida</taxon>
        <taxon>Araneae</taxon>
        <taxon>Araneomorphae</taxon>
        <taxon>Entelegynae</taxon>
        <taxon>Araneoidea</taxon>
        <taxon>Araneidae</taxon>
        <taxon>Araneus</taxon>
    </lineage>
</organism>
<gene>
    <name evidence="1" type="ORF">AVEN_60180_1</name>
</gene>
<comment type="caution">
    <text evidence="1">The sequence shown here is derived from an EMBL/GenBank/DDBJ whole genome shotgun (WGS) entry which is preliminary data.</text>
</comment>
<protein>
    <submittedName>
        <fullName evidence="1">Uncharacterized protein</fullName>
    </submittedName>
</protein>
<dbReference type="Proteomes" id="UP000499080">
    <property type="component" value="Unassembled WGS sequence"/>
</dbReference>
<sequence>MYIGFKNSGDYCLKLFQDFFLRIPCNFRKNFVDRECQYGSHFDFILAVEDIESLERFFRSVDAAARARLVLSRHVLKHFYYLISRSRWNVVEVCLREARLSREDRERLKEAFMGYLTLIEGGEMKFKTQKWTRFFHFLECS</sequence>
<evidence type="ECO:0000313" key="1">
    <source>
        <dbReference type="EMBL" id="GBM04970.1"/>
    </source>
</evidence>
<proteinExistence type="predicted"/>
<dbReference type="EMBL" id="BGPR01000210">
    <property type="protein sequence ID" value="GBM04970.1"/>
    <property type="molecule type" value="Genomic_DNA"/>
</dbReference>
<dbReference type="AlphaFoldDB" id="A0A4Y2CKQ8"/>
<name>A0A4Y2CKQ8_ARAVE</name>
<reference evidence="1 2" key="1">
    <citation type="journal article" date="2019" name="Sci. Rep.">
        <title>Orb-weaving spider Araneus ventricosus genome elucidates the spidroin gene catalogue.</title>
        <authorList>
            <person name="Kono N."/>
            <person name="Nakamura H."/>
            <person name="Ohtoshi R."/>
            <person name="Moran D.A.P."/>
            <person name="Shinohara A."/>
            <person name="Yoshida Y."/>
            <person name="Fujiwara M."/>
            <person name="Mori M."/>
            <person name="Tomita M."/>
            <person name="Arakawa K."/>
        </authorList>
    </citation>
    <scope>NUCLEOTIDE SEQUENCE [LARGE SCALE GENOMIC DNA]</scope>
</reference>
<evidence type="ECO:0000313" key="2">
    <source>
        <dbReference type="Proteomes" id="UP000499080"/>
    </source>
</evidence>
<accession>A0A4Y2CKQ8</accession>
<keyword evidence="2" id="KW-1185">Reference proteome</keyword>